<name>A0ABD1QDD9_9LAMI</name>
<feature type="region of interest" description="Disordered" evidence="1">
    <location>
        <begin position="51"/>
        <end position="123"/>
    </location>
</feature>
<dbReference type="AlphaFoldDB" id="A0ABD1QDD9"/>
<evidence type="ECO:0000313" key="3">
    <source>
        <dbReference type="Proteomes" id="UP001604336"/>
    </source>
</evidence>
<organism evidence="2 3">
    <name type="scientific">Abeliophyllum distichum</name>
    <dbReference type="NCBI Taxonomy" id="126358"/>
    <lineage>
        <taxon>Eukaryota</taxon>
        <taxon>Viridiplantae</taxon>
        <taxon>Streptophyta</taxon>
        <taxon>Embryophyta</taxon>
        <taxon>Tracheophyta</taxon>
        <taxon>Spermatophyta</taxon>
        <taxon>Magnoliopsida</taxon>
        <taxon>eudicotyledons</taxon>
        <taxon>Gunneridae</taxon>
        <taxon>Pentapetalae</taxon>
        <taxon>asterids</taxon>
        <taxon>lamiids</taxon>
        <taxon>Lamiales</taxon>
        <taxon>Oleaceae</taxon>
        <taxon>Forsythieae</taxon>
        <taxon>Abeliophyllum</taxon>
    </lineage>
</organism>
<dbReference type="Proteomes" id="UP001604336">
    <property type="component" value="Unassembled WGS sequence"/>
</dbReference>
<proteinExistence type="predicted"/>
<sequence>MAVRTYYEAGTSALLILAPHQETPNKYCLVHRSYGHSTEKCREVENLANKREAGSGARRRGNTRCRAQSSMHSRRSPGLDRRSQQWDKRPANYEPPRRNSRNPARHPRTKEIPKHHFLKGPEKPPICEIDTIYKGPYIGGQSQNAQKSYAKEAEGKLLTNLLINSRYSNKVDPISFTEEEMRGFTTPTVTHW</sequence>
<comment type="caution">
    <text evidence="2">The sequence shown here is derived from an EMBL/GenBank/DDBJ whole genome shotgun (WGS) entry which is preliminary data.</text>
</comment>
<gene>
    <name evidence="2" type="ORF">Adt_34971</name>
</gene>
<reference evidence="3" key="1">
    <citation type="submission" date="2024-07" db="EMBL/GenBank/DDBJ databases">
        <title>Two chromosome-level genome assemblies of Korean endemic species Abeliophyllum distichum and Forsythia ovata (Oleaceae).</title>
        <authorList>
            <person name="Jang H."/>
        </authorList>
    </citation>
    <scope>NUCLEOTIDE SEQUENCE [LARGE SCALE GENOMIC DNA]</scope>
</reference>
<accession>A0ABD1QDD9</accession>
<feature type="compositionally biased region" description="Basic and acidic residues" evidence="1">
    <location>
        <begin position="109"/>
        <end position="122"/>
    </location>
</feature>
<dbReference type="EMBL" id="JBFOLK010000011">
    <property type="protein sequence ID" value="KAL2474235.1"/>
    <property type="molecule type" value="Genomic_DNA"/>
</dbReference>
<evidence type="ECO:0000256" key="1">
    <source>
        <dbReference type="SAM" id="MobiDB-lite"/>
    </source>
</evidence>
<feature type="compositionally biased region" description="Basic and acidic residues" evidence="1">
    <location>
        <begin position="77"/>
        <end position="97"/>
    </location>
</feature>
<protein>
    <submittedName>
        <fullName evidence="2">Uncharacterized protein</fullName>
    </submittedName>
</protein>
<keyword evidence="3" id="KW-1185">Reference proteome</keyword>
<feature type="compositionally biased region" description="Basic residues" evidence="1">
    <location>
        <begin position="98"/>
        <end position="108"/>
    </location>
</feature>
<evidence type="ECO:0000313" key="2">
    <source>
        <dbReference type="EMBL" id="KAL2474235.1"/>
    </source>
</evidence>